<organism evidence="3 4">
    <name type="scientific">Herbaspirillum rhizosphaerae</name>
    <dbReference type="NCBI Taxonomy" id="346179"/>
    <lineage>
        <taxon>Bacteria</taxon>
        <taxon>Pseudomonadati</taxon>
        <taxon>Pseudomonadota</taxon>
        <taxon>Betaproteobacteria</taxon>
        <taxon>Burkholderiales</taxon>
        <taxon>Oxalobacteraceae</taxon>
        <taxon>Herbaspirillum</taxon>
    </lineage>
</organism>
<feature type="transmembrane region" description="Helical" evidence="1">
    <location>
        <begin position="187"/>
        <end position="209"/>
    </location>
</feature>
<evidence type="ECO:0000313" key="3">
    <source>
        <dbReference type="EMBL" id="MFL9879127.1"/>
    </source>
</evidence>
<feature type="transmembrane region" description="Helical" evidence="1">
    <location>
        <begin position="44"/>
        <end position="63"/>
    </location>
</feature>
<name>A0ABW8Z7V2_9BURK</name>
<feature type="domain" description="Acyltransferase 3" evidence="2">
    <location>
        <begin position="41"/>
        <end position="224"/>
    </location>
</feature>
<keyword evidence="1" id="KW-1133">Transmembrane helix</keyword>
<keyword evidence="4" id="KW-1185">Reference proteome</keyword>
<keyword evidence="3" id="KW-0012">Acyltransferase</keyword>
<reference evidence="3 4" key="1">
    <citation type="journal article" date="2024" name="Chem. Sci.">
        <title>Discovery of megapolipeptins by genome mining of a Burkholderiales bacteria collection.</title>
        <authorList>
            <person name="Paulo B.S."/>
            <person name="Recchia M.J.J."/>
            <person name="Lee S."/>
            <person name="Fergusson C.H."/>
            <person name="Romanowski S.B."/>
            <person name="Hernandez A."/>
            <person name="Krull N."/>
            <person name="Liu D.Y."/>
            <person name="Cavanagh H."/>
            <person name="Bos A."/>
            <person name="Gray C.A."/>
            <person name="Murphy B.T."/>
            <person name="Linington R.G."/>
            <person name="Eustaquio A.S."/>
        </authorList>
    </citation>
    <scope>NUCLEOTIDE SEQUENCE [LARGE SCALE GENOMIC DNA]</scope>
    <source>
        <strain evidence="3 4">RL21-008-BIB-B</strain>
    </source>
</reference>
<keyword evidence="1" id="KW-0812">Transmembrane</keyword>
<keyword evidence="3" id="KW-0808">Transferase</keyword>
<sequence>MRTDSGIYRSGGDSFGEKIYRFLIAAKDVFDLNMPGRIDIFDGFRAIAIILVFNTHFFSTYYAQQYFADDMPVVRRLFNTLRSGDMGVDLFFILSGFLIFNILRRRSPTFSSFFGKRFARLLPAHIVLLLFMSVAPFYFGDFVANLFFVSPLFEGVKTINPVTWTLTIELLFYIIIFFVCRSLKGVGAWWLIAATGIFVLIPHNLLLWIAANVETSPSLQFFFITPAHILILGVCSAFWWAWRLLN</sequence>
<feature type="transmembrane region" description="Helical" evidence="1">
    <location>
        <begin position="83"/>
        <end position="103"/>
    </location>
</feature>
<evidence type="ECO:0000259" key="2">
    <source>
        <dbReference type="Pfam" id="PF01757"/>
    </source>
</evidence>
<accession>A0ABW8Z7V2</accession>
<dbReference type="PANTHER" id="PTHR23028:SF53">
    <property type="entry name" value="ACYL_TRANSF_3 DOMAIN-CONTAINING PROTEIN"/>
    <property type="match status" value="1"/>
</dbReference>
<dbReference type="RefSeq" id="WP_408168130.1">
    <property type="nucleotide sequence ID" value="NZ_JAQQFR010000007.1"/>
</dbReference>
<protein>
    <submittedName>
        <fullName evidence="3">Acyltransferase</fullName>
    </submittedName>
</protein>
<keyword evidence="1" id="KW-0472">Membrane</keyword>
<proteinExistence type="predicted"/>
<dbReference type="PANTHER" id="PTHR23028">
    <property type="entry name" value="ACETYLTRANSFERASE"/>
    <property type="match status" value="1"/>
</dbReference>
<gene>
    <name evidence="3" type="ORF">PQR63_12080</name>
</gene>
<dbReference type="Proteomes" id="UP001629214">
    <property type="component" value="Unassembled WGS sequence"/>
</dbReference>
<feature type="transmembrane region" description="Helical" evidence="1">
    <location>
        <begin position="161"/>
        <end position="180"/>
    </location>
</feature>
<dbReference type="InterPro" id="IPR050879">
    <property type="entry name" value="Acyltransferase_3"/>
</dbReference>
<evidence type="ECO:0000256" key="1">
    <source>
        <dbReference type="SAM" id="Phobius"/>
    </source>
</evidence>
<dbReference type="GO" id="GO:0016746">
    <property type="term" value="F:acyltransferase activity"/>
    <property type="evidence" value="ECO:0007669"/>
    <property type="project" value="UniProtKB-KW"/>
</dbReference>
<evidence type="ECO:0000313" key="4">
    <source>
        <dbReference type="Proteomes" id="UP001629214"/>
    </source>
</evidence>
<feature type="transmembrane region" description="Helical" evidence="1">
    <location>
        <begin position="124"/>
        <end position="149"/>
    </location>
</feature>
<dbReference type="InterPro" id="IPR002656">
    <property type="entry name" value="Acyl_transf_3_dom"/>
</dbReference>
<dbReference type="EMBL" id="JAQQFR010000007">
    <property type="protein sequence ID" value="MFL9879127.1"/>
    <property type="molecule type" value="Genomic_DNA"/>
</dbReference>
<feature type="transmembrane region" description="Helical" evidence="1">
    <location>
        <begin position="221"/>
        <end position="242"/>
    </location>
</feature>
<comment type="caution">
    <text evidence="3">The sequence shown here is derived from an EMBL/GenBank/DDBJ whole genome shotgun (WGS) entry which is preliminary data.</text>
</comment>
<dbReference type="Pfam" id="PF01757">
    <property type="entry name" value="Acyl_transf_3"/>
    <property type="match status" value="1"/>
</dbReference>